<feature type="transmembrane region" description="Helical" evidence="2">
    <location>
        <begin position="231"/>
        <end position="250"/>
    </location>
</feature>
<evidence type="ECO:0000256" key="2">
    <source>
        <dbReference type="SAM" id="Phobius"/>
    </source>
</evidence>
<proteinExistence type="predicted"/>
<keyword evidence="2" id="KW-0472">Membrane</keyword>
<gene>
    <name evidence="3" type="ORF">SCA03_52860</name>
</gene>
<evidence type="ECO:0000313" key="3">
    <source>
        <dbReference type="EMBL" id="GEB52735.1"/>
    </source>
</evidence>
<evidence type="ECO:0000313" key="4">
    <source>
        <dbReference type="Proteomes" id="UP000319210"/>
    </source>
</evidence>
<accession>A0A4Y3R512</accession>
<dbReference type="RefSeq" id="WP_141275692.1">
    <property type="nucleotide sequence ID" value="NZ_BJMM01000035.1"/>
</dbReference>
<feature type="transmembrane region" description="Helical" evidence="2">
    <location>
        <begin position="341"/>
        <end position="358"/>
    </location>
</feature>
<protein>
    <submittedName>
        <fullName evidence="3">Uncharacterized protein</fullName>
    </submittedName>
</protein>
<feature type="region of interest" description="Disordered" evidence="1">
    <location>
        <begin position="1"/>
        <end position="65"/>
    </location>
</feature>
<sequence length="397" mass="42538">MPAGGPHRPVDDDEGEHGTVTRKQHTKEREPARRSAEEDGTAQRTDPRGRTARETSEPAWPRPEDGQWAAGFRLRLLLRHDPPDGLDDQVLAEVHEAVTDSGRSAHELFGDPGDFAAQIAAERIGDAHRGRRDMEGLTPGQVFLGALTVLGALGVFFALRGWFTGGLWLTVEWPGLVGVGLIGCAALLVGAAFALRTAGRPRGMWTALGGAVATVALTGLAVSALPDGPLFRVPAPAVAVLAALAVVAGWRLPEEPVSRWFTGREAAQEDDEVWLRRLEGTLRGAHGMDRARARAHADEVRAHLAAAPGAGARAQFGPAPVYALRLADGPGAARRSARRKLRADLLCVPLVAVALWDVLDDPDPGSPTTWLLPAAALLWAWSLWTRLRREPRRSGRG</sequence>
<keyword evidence="2" id="KW-0812">Transmembrane</keyword>
<name>A0A4Y3R512_STRCI</name>
<dbReference type="EMBL" id="BJMM01000035">
    <property type="protein sequence ID" value="GEB52735.1"/>
    <property type="molecule type" value="Genomic_DNA"/>
</dbReference>
<reference evidence="3 4" key="1">
    <citation type="submission" date="2019-06" db="EMBL/GenBank/DDBJ databases">
        <title>Whole genome shotgun sequence of Streptomyces cacaoi subsp. cacaoi NBRC 12748.</title>
        <authorList>
            <person name="Hosoyama A."/>
            <person name="Uohara A."/>
            <person name="Ohji S."/>
            <person name="Ichikawa N."/>
        </authorList>
    </citation>
    <scope>NUCLEOTIDE SEQUENCE [LARGE SCALE GENOMIC DNA]</scope>
    <source>
        <strain evidence="3 4">NBRC 12748</strain>
    </source>
</reference>
<dbReference type="OrthoDB" id="4217222at2"/>
<evidence type="ECO:0000256" key="1">
    <source>
        <dbReference type="SAM" id="MobiDB-lite"/>
    </source>
</evidence>
<feature type="transmembrane region" description="Helical" evidence="2">
    <location>
        <begin position="370"/>
        <end position="387"/>
    </location>
</feature>
<feature type="compositionally biased region" description="Basic and acidic residues" evidence="1">
    <location>
        <begin position="45"/>
        <end position="56"/>
    </location>
</feature>
<keyword evidence="2" id="KW-1133">Transmembrane helix</keyword>
<dbReference type="AlphaFoldDB" id="A0A4Y3R512"/>
<comment type="caution">
    <text evidence="3">The sequence shown here is derived from an EMBL/GenBank/DDBJ whole genome shotgun (WGS) entry which is preliminary data.</text>
</comment>
<keyword evidence="4" id="KW-1185">Reference proteome</keyword>
<feature type="compositionally biased region" description="Basic and acidic residues" evidence="1">
    <location>
        <begin position="27"/>
        <end position="37"/>
    </location>
</feature>
<feature type="transmembrane region" description="Helical" evidence="2">
    <location>
        <begin position="142"/>
        <end position="163"/>
    </location>
</feature>
<feature type="transmembrane region" description="Helical" evidence="2">
    <location>
        <begin position="207"/>
        <end position="225"/>
    </location>
</feature>
<dbReference type="Proteomes" id="UP000319210">
    <property type="component" value="Unassembled WGS sequence"/>
</dbReference>
<feature type="transmembrane region" description="Helical" evidence="2">
    <location>
        <begin position="175"/>
        <end position="195"/>
    </location>
</feature>
<organism evidence="3 4">
    <name type="scientific">Streptomyces cacaoi</name>
    <dbReference type="NCBI Taxonomy" id="1898"/>
    <lineage>
        <taxon>Bacteria</taxon>
        <taxon>Bacillati</taxon>
        <taxon>Actinomycetota</taxon>
        <taxon>Actinomycetes</taxon>
        <taxon>Kitasatosporales</taxon>
        <taxon>Streptomycetaceae</taxon>
        <taxon>Streptomyces</taxon>
    </lineage>
</organism>